<name>A0ABQ2PES9_9NEIS</name>
<proteinExistence type="predicted"/>
<evidence type="ECO:0000313" key="2">
    <source>
        <dbReference type="Proteomes" id="UP000637267"/>
    </source>
</evidence>
<comment type="caution">
    <text evidence="1">The sequence shown here is derived from an EMBL/GenBank/DDBJ whole genome shotgun (WGS) entry which is preliminary data.</text>
</comment>
<organism evidence="1 2">
    <name type="scientific">Silvimonas iriomotensis</name>
    <dbReference type="NCBI Taxonomy" id="449662"/>
    <lineage>
        <taxon>Bacteria</taxon>
        <taxon>Pseudomonadati</taxon>
        <taxon>Pseudomonadota</taxon>
        <taxon>Betaproteobacteria</taxon>
        <taxon>Neisseriales</taxon>
        <taxon>Chitinibacteraceae</taxon>
        <taxon>Silvimonas</taxon>
    </lineage>
</organism>
<keyword evidence="2" id="KW-1185">Reference proteome</keyword>
<dbReference type="Proteomes" id="UP000637267">
    <property type="component" value="Unassembled WGS sequence"/>
</dbReference>
<evidence type="ECO:0000313" key="1">
    <source>
        <dbReference type="EMBL" id="GGP23767.1"/>
    </source>
</evidence>
<dbReference type="EMBL" id="BMLX01000007">
    <property type="protein sequence ID" value="GGP23767.1"/>
    <property type="molecule type" value="Genomic_DNA"/>
</dbReference>
<reference evidence="2" key="1">
    <citation type="journal article" date="2019" name="Int. J. Syst. Evol. Microbiol.">
        <title>The Global Catalogue of Microorganisms (GCM) 10K type strain sequencing project: providing services to taxonomists for standard genome sequencing and annotation.</title>
        <authorList>
            <consortium name="The Broad Institute Genomics Platform"/>
            <consortium name="The Broad Institute Genome Sequencing Center for Infectious Disease"/>
            <person name="Wu L."/>
            <person name="Ma J."/>
        </authorList>
    </citation>
    <scope>NUCLEOTIDE SEQUENCE [LARGE SCALE GENOMIC DNA]</scope>
    <source>
        <strain evidence="2">CGMCC 1.8859</strain>
    </source>
</reference>
<sequence>MLRAPPVCNAFTRAAGANSGSGFRWIVAIPAAPAIRSADRFVGVPTKGQLRIHPRARTAKAIYDGRLDCGFRRNDEVVEQK</sequence>
<protein>
    <submittedName>
        <fullName evidence="1">Uncharacterized protein</fullName>
    </submittedName>
</protein>
<gene>
    <name evidence="1" type="ORF">GCM10010970_37670</name>
</gene>
<accession>A0ABQ2PES9</accession>